<evidence type="ECO:0000256" key="6">
    <source>
        <dbReference type="ARBA" id="ARBA00023136"/>
    </source>
</evidence>
<evidence type="ECO:0000256" key="3">
    <source>
        <dbReference type="ARBA" id="ARBA00022475"/>
    </source>
</evidence>
<feature type="transmembrane region" description="Helical" evidence="7">
    <location>
        <begin position="29"/>
        <end position="50"/>
    </location>
</feature>
<dbReference type="PANTHER" id="PTHR43386:SF1">
    <property type="entry name" value="D,D-DIPEPTIDE TRANSPORT SYSTEM PERMEASE PROTEIN DDPC-RELATED"/>
    <property type="match status" value="1"/>
</dbReference>
<dbReference type="SUPFAM" id="SSF161098">
    <property type="entry name" value="MetI-like"/>
    <property type="match status" value="1"/>
</dbReference>
<dbReference type="Pfam" id="PF00528">
    <property type="entry name" value="BPD_transp_1"/>
    <property type="match status" value="1"/>
</dbReference>
<keyword evidence="2 7" id="KW-0813">Transport</keyword>
<evidence type="ECO:0000256" key="4">
    <source>
        <dbReference type="ARBA" id="ARBA00022692"/>
    </source>
</evidence>
<dbReference type="CDD" id="cd06261">
    <property type="entry name" value="TM_PBP2"/>
    <property type="match status" value="1"/>
</dbReference>
<evidence type="ECO:0000256" key="5">
    <source>
        <dbReference type="ARBA" id="ARBA00022989"/>
    </source>
</evidence>
<evidence type="ECO:0000313" key="9">
    <source>
        <dbReference type="EMBL" id="MXY93716.1"/>
    </source>
</evidence>
<keyword evidence="6 7" id="KW-0472">Membrane</keyword>
<keyword evidence="3" id="KW-1003">Cell membrane</keyword>
<comment type="subcellular location">
    <subcellularLocation>
        <location evidence="1 7">Cell membrane</location>
        <topology evidence="1 7">Multi-pass membrane protein</topology>
    </subcellularLocation>
</comment>
<dbReference type="InterPro" id="IPR035906">
    <property type="entry name" value="MetI-like_sf"/>
</dbReference>
<dbReference type="PANTHER" id="PTHR43386">
    <property type="entry name" value="OLIGOPEPTIDE TRANSPORT SYSTEM PERMEASE PROTEIN APPC"/>
    <property type="match status" value="1"/>
</dbReference>
<reference evidence="9" key="1">
    <citation type="submission" date="2019-09" db="EMBL/GenBank/DDBJ databases">
        <title>Characterisation of the sponge microbiome using genome-centric metagenomics.</title>
        <authorList>
            <person name="Engelberts J.P."/>
            <person name="Robbins S.J."/>
            <person name="De Goeij J.M."/>
            <person name="Aranda M."/>
            <person name="Bell S.C."/>
            <person name="Webster N.S."/>
        </authorList>
    </citation>
    <scope>NUCLEOTIDE SEQUENCE</scope>
    <source>
        <strain evidence="9">SB0664_bin_27</strain>
    </source>
</reference>
<dbReference type="InterPro" id="IPR025966">
    <property type="entry name" value="OppC_N"/>
</dbReference>
<protein>
    <submittedName>
        <fullName evidence="9">ABC transporter permease</fullName>
    </submittedName>
</protein>
<sequence length="300" mass="32306">MSTFIEQRSILARNPHRSLWGEAWTHRQGIVGGFLLLLFAFMAIFGPLLAPHDPIAIDLGNPFAKPSWLDFENGKGLMGTDNLGRDVFSRVLVGSRISLLIGSTATIVGIITGIVMGLIAGYRGGLAGDIIMRVADTQTAIPFLVLLIAAVAFIGGGLLNIILFLGIGAWVGYARLIRGEVLSLRERDFVDAARAIGAGDLRIMFRHILPNAVAPVIVAASLSFGSMILTESALSFLGFGVSTLIPTWGKMVADARDYITTDWHPSVFPALAIMLVVLGANLLGDWLRDIFDPRLRGRQS</sequence>
<evidence type="ECO:0000256" key="1">
    <source>
        <dbReference type="ARBA" id="ARBA00004651"/>
    </source>
</evidence>
<evidence type="ECO:0000256" key="2">
    <source>
        <dbReference type="ARBA" id="ARBA00022448"/>
    </source>
</evidence>
<dbReference type="GO" id="GO:0005886">
    <property type="term" value="C:plasma membrane"/>
    <property type="evidence" value="ECO:0007669"/>
    <property type="project" value="UniProtKB-SubCell"/>
</dbReference>
<evidence type="ECO:0000256" key="7">
    <source>
        <dbReference type="RuleBase" id="RU363032"/>
    </source>
</evidence>
<dbReference type="AlphaFoldDB" id="A0A6B0YRK0"/>
<dbReference type="InterPro" id="IPR050366">
    <property type="entry name" value="BP-dependent_transpt_permease"/>
</dbReference>
<dbReference type="Pfam" id="PF12911">
    <property type="entry name" value="OppC_N"/>
    <property type="match status" value="1"/>
</dbReference>
<evidence type="ECO:0000259" key="8">
    <source>
        <dbReference type="PROSITE" id="PS50928"/>
    </source>
</evidence>
<dbReference type="InterPro" id="IPR000515">
    <property type="entry name" value="MetI-like"/>
</dbReference>
<feature type="domain" description="ABC transmembrane type-1" evidence="8">
    <location>
        <begin position="95"/>
        <end position="284"/>
    </location>
</feature>
<comment type="similarity">
    <text evidence="7">Belongs to the binding-protein-dependent transport system permease family.</text>
</comment>
<feature type="transmembrane region" description="Helical" evidence="7">
    <location>
        <begin position="140"/>
        <end position="173"/>
    </location>
</feature>
<name>A0A6B0YRK0_9CHLR</name>
<organism evidence="9">
    <name type="scientific">Caldilineaceae bacterium SB0664_bin_27</name>
    <dbReference type="NCBI Taxonomy" id="2605260"/>
    <lineage>
        <taxon>Bacteria</taxon>
        <taxon>Bacillati</taxon>
        <taxon>Chloroflexota</taxon>
        <taxon>Caldilineae</taxon>
        <taxon>Caldilineales</taxon>
        <taxon>Caldilineaceae</taxon>
    </lineage>
</organism>
<dbReference type="GO" id="GO:0055085">
    <property type="term" value="P:transmembrane transport"/>
    <property type="evidence" value="ECO:0007669"/>
    <property type="project" value="InterPro"/>
</dbReference>
<keyword evidence="5 7" id="KW-1133">Transmembrane helix</keyword>
<gene>
    <name evidence="9" type="ORF">F4Y42_09730</name>
</gene>
<feature type="transmembrane region" description="Helical" evidence="7">
    <location>
        <begin position="267"/>
        <end position="287"/>
    </location>
</feature>
<proteinExistence type="inferred from homology"/>
<comment type="caution">
    <text evidence="9">The sequence shown here is derived from an EMBL/GenBank/DDBJ whole genome shotgun (WGS) entry which is preliminary data.</text>
</comment>
<dbReference type="EMBL" id="VXRG01000081">
    <property type="protein sequence ID" value="MXY93716.1"/>
    <property type="molecule type" value="Genomic_DNA"/>
</dbReference>
<dbReference type="PROSITE" id="PS50928">
    <property type="entry name" value="ABC_TM1"/>
    <property type="match status" value="1"/>
</dbReference>
<dbReference type="Gene3D" id="1.10.3720.10">
    <property type="entry name" value="MetI-like"/>
    <property type="match status" value="1"/>
</dbReference>
<accession>A0A6B0YRK0</accession>
<feature type="transmembrane region" description="Helical" evidence="7">
    <location>
        <begin position="208"/>
        <end position="229"/>
    </location>
</feature>
<keyword evidence="4 7" id="KW-0812">Transmembrane</keyword>
<feature type="transmembrane region" description="Helical" evidence="7">
    <location>
        <begin position="99"/>
        <end position="120"/>
    </location>
</feature>